<dbReference type="SUPFAM" id="SSF48452">
    <property type="entry name" value="TPR-like"/>
    <property type="match status" value="1"/>
</dbReference>
<evidence type="ECO:0000256" key="2">
    <source>
        <dbReference type="ARBA" id="ARBA00022729"/>
    </source>
</evidence>
<evidence type="ECO:0000259" key="6">
    <source>
        <dbReference type="Pfam" id="PF07980"/>
    </source>
</evidence>
<dbReference type="GO" id="GO:0009279">
    <property type="term" value="C:cell outer membrane"/>
    <property type="evidence" value="ECO:0007669"/>
    <property type="project" value="UniProtKB-SubCell"/>
</dbReference>
<evidence type="ECO:0000256" key="5">
    <source>
        <dbReference type="SAM" id="MobiDB-lite"/>
    </source>
</evidence>
<evidence type="ECO:0000256" key="3">
    <source>
        <dbReference type="ARBA" id="ARBA00023136"/>
    </source>
</evidence>
<evidence type="ECO:0000313" key="7">
    <source>
        <dbReference type="EMBL" id="KAA6332189.1"/>
    </source>
</evidence>
<gene>
    <name evidence="7" type="ORF">EZS27_019282</name>
</gene>
<organism evidence="7">
    <name type="scientific">termite gut metagenome</name>
    <dbReference type="NCBI Taxonomy" id="433724"/>
    <lineage>
        <taxon>unclassified sequences</taxon>
        <taxon>metagenomes</taxon>
        <taxon>organismal metagenomes</taxon>
    </lineage>
</organism>
<comment type="subcellular location">
    <subcellularLocation>
        <location evidence="1">Cell outer membrane</location>
    </subcellularLocation>
</comment>
<accession>A0A5J4REW7</accession>
<dbReference type="AlphaFoldDB" id="A0A5J4REW7"/>
<keyword evidence="3" id="KW-0472">Membrane</keyword>
<dbReference type="Pfam" id="PF07980">
    <property type="entry name" value="SusD_RagB"/>
    <property type="match status" value="1"/>
</dbReference>
<proteinExistence type="predicted"/>
<dbReference type="InterPro" id="IPR011990">
    <property type="entry name" value="TPR-like_helical_dom_sf"/>
</dbReference>
<protein>
    <submittedName>
        <fullName evidence="7">RagB/SusD family nutrient uptake outer membrane protein</fullName>
    </submittedName>
</protein>
<reference evidence="7" key="1">
    <citation type="submission" date="2019-03" db="EMBL/GenBank/DDBJ databases">
        <title>Single cell metagenomics reveals metabolic interactions within the superorganism composed of flagellate Streblomastix strix and complex community of Bacteroidetes bacteria on its surface.</title>
        <authorList>
            <person name="Treitli S.C."/>
            <person name="Kolisko M."/>
            <person name="Husnik F."/>
            <person name="Keeling P."/>
            <person name="Hampl V."/>
        </authorList>
    </citation>
    <scope>NUCLEOTIDE SEQUENCE</scope>
    <source>
        <strain evidence="7">STM</strain>
    </source>
</reference>
<dbReference type="EMBL" id="SNRY01001273">
    <property type="protein sequence ID" value="KAA6332189.1"/>
    <property type="molecule type" value="Genomic_DNA"/>
</dbReference>
<sequence length="171" mass="19800">MLVKAEAINERNHAPNEEAYEAINAVRRRAFKVGEFDDGTAIASLDDVILKNLTYSEFQRALRRERLYELTYEQVRWFDLVRWKVLIKTVKRVAASNKKDNVDSKHYRFPVPQSQRDLNSKLWQNWGYEGSEASTPPYAAPNYEGGPENNDGWTDEEIVALYANISSPEKE</sequence>
<keyword evidence="4" id="KW-0998">Cell outer membrane</keyword>
<name>A0A5J4REW7_9ZZZZ</name>
<keyword evidence="2" id="KW-0732">Signal</keyword>
<dbReference type="InterPro" id="IPR012944">
    <property type="entry name" value="SusD_RagB_dom"/>
</dbReference>
<feature type="region of interest" description="Disordered" evidence="5">
    <location>
        <begin position="134"/>
        <end position="153"/>
    </location>
</feature>
<evidence type="ECO:0000256" key="4">
    <source>
        <dbReference type="ARBA" id="ARBA00023237"/>
    </source>
</evidence>
<dbReference type="Gene3D" id="1.25.40.390">
    <property type="match status" value="1"/>
</dbReference>
<feature type="domain" description="RagB/SusD" evidence="6">
    <location>
        <begin position="2"/>
        <end position="128"/>
    </location>
</feature>
<comment type="caution">
    <text evidence="7">The sequence shown here is derived from an EMBL/GenBank/DDBJ whole genome shotgun (WGS) entry which is preliminary data.</text>
</comment>
<evidence type="ECO:0000256" key="1">
    <source>
        <dbReference type="ARBA" id="ARBA00004442"/>
    </source>
</evidence>